<keyword evidence="2" id="KW-0802">TPR repeat</keyword>
<dbReference type="InterPro" id="IPR027417">
    <property type="entry name" value="P-loop_NTPase"/>
</dbReference>
<dbReference type="AlphaFoldDB" id="A0A918JFY5"/>
<dbReference type="InterPro" id="IPR026634">
    <property type="entry name" value="TPST-like"/>
</dbReference>
<name>A0A918JFY5_9ALTE</name>
<dbReference type="EMBL" id="BMXP01000001">
    <property type="protein sequence ID" value="GGW74045.1"/>
    <property type="molecule type" value="Genomic_DNA"/>
</dbReference>
<dbReference type="Gene3D" id="1.25.40.10">
    <property type="entry name" value="Tetratricopeptide repeat domain"/>
    <property type="match status" value="1"/>
</dbReference>
<dbReference type="PANTHER" id="PTHR12788">
    <property type="entry name" value="PROTEIN-TYROSINE SULFOTRANSFERASE 2"/>
    <property type="match status" value="1"/>
</dbReference>
<protein>
    <recommendedName>
        <fullName evidence="5">Sulfotransferase family protein</fullName>
    </recommendedName>
</protein>
<sequence length="521" mass="58200">MDDRGRRLITKAEQALTQGNTTSAQLALSKLRRQYADAPELAILEGQLPFFSGDLITGTRQLTDLSGAENWTASQYQALLTVLVRYELYFPAVRVLRRLCTLLPDDVSVKSRLAQYLLQTGDVTDAISLLHTCIERDPDSPGLHLLAGHAYKALPDTEKAAAAYHRYIRLQPATAGSGYWSLADLKHYRFTDDDEATLQTAHSDDPFQCALLCFARHHMFHQRGNKKAALQQLHEANRLMCTVKPFNRQGFLQLVDDLHNVSLDPTSSVASHVPVFIVGLPRSGTTLTEQILAAHSQITTTDELPYIERIALHLMQRGQYPSGLAQISESEKTQLRQFYFEQACQYPVNNHTYFIDKNPNNILHLGLIRTLFPDSPIICLSRPVLDNASSLYRQFFSHGNDYAYSPSDISTYIQGFYRLLALWQTKLGDRVTVLDYQALAESPEATIKGLFCQIGIAFEADCLTFHQADSPVLTPSASQVRQPISTRNIGSGDQYAEVFATTTPSIAELTAMRDAALGKMR</sequence>
<evidence type="ECO:0000256" key="1">
    <source>
        <dbReference type="ARBA" id="ARBA00022679"/>
    </source>
</evidence>
<dbReference type="PROSITE" id="PS50005">
    <property type="entry name" value="TPR"/>
    <property type="match status" value="1"/>
</dbReference>
<reference evidence="3" key="2">
    <citation type="submission" date="2020-09" db="EMBL/GenBank/DDBJ databases">
        <authorList>
            <person name="Sun Q."/>
            <person name="Kim S."/>
        </authorList>
    </citation>
    <scope>NUCLEOTIDE SEQUENCE</scope>
    <source>
        <strain evidence="3">KCTC 22164</strain>
    </source>
</reference>
<dbReference type="SUPFAM" id="SSF48452">
    <property type="entry name" value="TPR-like"/>
    <property type="match status" value="1"/>
</dbReference>
<evidence type="ECO:0000313" key="4">
    <source>
        <dbReference type="Proteomes" id="UP000631300"/>
    </source>
</evidence>
<dbReference type="Gene3D" id="3.40.50.300">
    <property type="entry name" value="P-loop containing nucleotide triphosphate hydrolases"/>
    <property type="match status" value="1"/>
</dbReference>
<dbReference type="InterPro" id="IPR011990">
    <property type="entry name" value="TPR-like_helical_dom_sf"/>
</dbReference>
<feature type="repeat" description="TPR" evidence="2">
    <location>
        <begin position="141"/>
        <end position="174"/>
    </location>
</feature>
<dbReference type="Pfam" id="PF13469">
    <property type="entry name" value="Sulfotransfer_3"/>
    <property type="match status" value="1"/>
</dbReference>
<gene>
    <name evidence="3" type="ORF">GCM10007391_02280</name>
</gene>
<dbReference type="RefSeq" id="WP_189403253.1">
    <property type="nucleotide sequence ID" value="NZ_BMXP01000001.1"/>
</dbReference>
<dbReference type="SUPFAM" id="SSF52540">
    <property type="entry name" value="P-loop containing nucleoside triphosphate hydrolases"/>
    <property type="match status" value="1"/>
</dbReference>
<keyword evidence="4" id="KW-1185">Reference proteome</keyword>
<comment type="caution">
    <text evidence="3">The sequence shown here is derived from an EMBL/GenBank/DDBJ whole genome shotgun (WGS) entry which is preliminary data.</text>
</comment>
<dbReference type="InterPro" id="IPR019734">
    <property type="entry name" value="TPR_rpt"/>
</dbReference>
<keyword evidence="1" id="KW-0808">Transferase</keyword>
<reference evidence="3" key="1">
    <citation type="journal article" date="2014" name="Int. J. Syst. Evol. Microbiol.">
        <title>Complete genome sequence of Corynebacterium casei LMG S-19264T (=DSM 44701T), isolated from a smear-ripened cheese.</title>
        <authorList>
            <consortium name="US DOE Joint Genome Institute (JGI-PGF)"/>
            <person name="Walter F."/>
            <person name="Albersmeier A."/>
            <person name="Kalinowski J."/>
            <person name="Ruckert C."/>
        </authorList>
    </citation>
    <scope>NUCLEOTIDE SEQUENCE</scope>
    <source>
        <strain evidence="3">KCTC 22164</strain>
    </source>
</reference>
<evidence type="ECO:0008006" key="5">
    <source>
        <dbReference type="Google" id="ProtNLM"/>
    </source>
</evidence>
<evidence type="ECO:0000313" key="3">
    <source>
        <dbReference type="EMBL" id="GGW74045.1"/>
    </source>
</evidence>
<dbReference type="Proteomes" id="UP000631300">
    <property type="component" value="Unassembled WGS sequence"/>
</dbReference>
<dbReference type="Pfam" id="PF13432">
    <property type="entry name" value="TPR_16"/>
    <property type="match status" value="1"/>
</dbReference>
<accession>A0A918JFY5</accession>
<dbReference type="PANTHER" id="PTHR12788:SF10">
    <property type="entry name" value="PROTEIN-TYROSINE SULFOTRANSFERASE"/>
    <property type="match status" value="1"/>
</dbReference>
<evidence type="ECO:0000256" key="2">
    <source>
        <dbReference type="PROSITE-ProRule" id="PRU00339"/>
    </source>
</evidence>
<proteinExistence type="predicted"/>
<organism evidence="3 4">
    <name type="scientific">Alteromonas halophila</name>
    <dbReference type="NCBI Taxonomy" id="516698"/>
    <lineage>
        <taxon>Bacteria</taxon>
        <taxon>Pseudomonadati</taxon>
        <taxon>Pseudomonadota</taxon>
        <taxon>Gammaproteobacteria</taxon>
        <taxon>Alteromonadales</taxon>
        <taxon>Alteromonadaceae</taxon>
        <taxon>Alteromonas/Salinimonas group</taxon>
        <taxon>Alteromonas</taxon>
    </lineage>
</organism>
<dbReference type="GO" id="GO:0008476">
    <property type="term" value="F:protein-tyrosine sulfotransferase activity"/>
    <property type="evidence" value="ECO:0007669"/>
    <property type="project" value="InterPro"/>
</dbReference>